<feature type="transmembrane region" description="Helical" evidence="1">
    <location>
        <begin position="6"/>
        <end position="27"/>
    </location>
</feature>
<proteinExistence type="predicted"/>
<evidence type="ECO:0000313" key="3">
    <source>
        <dbReference type="Proteomes" id="UP001589627"/>
    </source>
</evidence>
<dbReference type="RefSeq" id="WP_378205060.1">
    <property type="nucleotide sequence ID" value="NZ_JBHLZP010000159.1"/>
</dbReference>
<sequence>MTAQRLLAAEGAGLLVAGFGTAAVLLLRGQRQASRHMLDLQHQIDRVNGLCRSQENVLTRLLEAVGDEVSERRQARQRR</sequence>
<evidence type="ECO:0008006" key="4">
    <source>
        <dbReference type="Google" id="ProtNLM"/>
    </source>
</evidence>
<reference evidence="2 3" key="1">
    <citation type="submission" date="2024-09" db="EMBL/GenBank/DDBJ databases">
        <authorList>
            <person name="Sun Q."/>
            <person name="Mori K."/>
        </authorList>
    </citation>
    <scope>NUCLEOTIDE SEQUENCE [LARGE SCALE GENOMIC DNA]</scope>
    <source>
        <strain evidence="2 3">TBRC 0563</strain>
    </source>
</reference>
<comment type="caution">
    <text evidence="2">The sequence shown here is derived from an EMBL/GenBank/DDBJ whole genome shotgun (WGS) entry which is preliminary data.</text>
</comment>
<dbReference type="EMBL" id="JBHLZP010000159">
    <property type="protein sequence ID" value="MFB9834786.1"/>
    <property type="molecule type" value="Genomic_DNA"/>
</dbReference>
<organism evidence="2 3">
    <name type="scientific">Actinoallomurus acaciae</name>
    <dbReference type="NCBI Taxonomy" id="502577"/>
    <lineage>
        <taxon>Bacteria</taxon>
        <taxon>Bacillati</taxon>
        <taxon>Actinomycetota</taxon>
        <taxon>Actinomycetes</taxon>
        <taxon>Streptosporangiales</taxon>
        <taxon>Thermomonosporaceae</taxon>
        <taxon>Actinoallomurus</taxon>
    </lineage>
</organism>
<keyword evidence="1" id="KW-1133">Transmembrane helix</keyword>
<dbReference type="Proteomes" id="UP001589627">
    <property type="component" value="Unassembled WGS sequence"/>
</dbReference>
<evidence type="ECO:0000313" key="2">
    <source>
        <dbReference type="EMBL" id="MFB9834786.1"/>
    </source>
</evidence>
<protein>
    <recommendedName>
        <fullName evidence="4">Secreted protein</fullName>
    </recommendedName>
</protein>
<evidence type="ECO:0000256" key="1">
    <source>
        <dbReference type="SAM" id="Phobius"/>
    </source>
</evidence>
<gene>
    <name evidence="2" type="ORF">ACFFNX_21605</name>
</gene>
<keyword evidence="1" id="KW-0472">Membrane</keyword>
<keyword evidence="3" id="KW-1185">Reference proteome</keyword>
<keyword evidence="1" id="KW-0812">Transmembrane</keyword>
<name>A0ABV5YIC9_9ACTN</name>
<accession>A0ABV5YIC9</accession>